<dbReference type="Gene3D" id="3.40.30.10">
    <property type="entry name" value="Glutaredoxin"/>
    <property type="match status" value="1"/>
</dbReference>
<evidence type="ECO:0000256" key="1">
    <source>
        <dbReference type="SAM" id="MobiDB-lite"/>
    </source>
</evidence>
<accession>A0A947D7R4</accession>
<feature type="region of interest" description="Disordered" evidence="1">
    <location>
        <begin position="46"/>
        <end position="85"/>
    </location>
</feature>
<proteinExistence type="predicted"/>
<keyword evidence="3" id="KW-1185">Reference proteome</keyword>
<protein>
    <submittedName>
        <fullName evidence="2">Uncharacterized protein</fullName>
    </submittedName>
</protein>
<evidence type="ECO:0000313" key="3">
    <source>
        <dbReference type="Proteomes" id="UP000766595"/>
    </source>
</evidence>
<comment type="caution">
    <text evidence="2">The sequence shown here is derived from an EMBL/GenBank/DDBJ whole genome shotgun (WGS) entry which is preliminary data.</text>
</comment>
<reference evidence="2 3" key="1">
    <citation type="submission" date="2021-06" db="EMBL/GenBank/DDBJ databases">
        <authorList>
            <person name="Grouzdev D.S."/>
            <person name="Koziaeva V."/>
        </authorList>
    </citation>
    <scope>NUCLEOTIDE SEQUENCE [LARGE SCALE GENOMIC DNA]</scope>
    <source>
        <strain evidence="2 3">22</strain>
    </source>
</reference>
<gene>
    <name evidence="2" type="ORF">KL771_24520</name>
</gene>
<dbReference type="AlphaFoldDB" id="A0A947D7R4"/>
<evidence type="ECO:0000313" key="2">
    <source>
        <dbReference type="EMBL" id="MBT9292648.1"/>
    </source>
</evidence>
<dbReference type="Proteomes" id="UP000766595">
    <property type="component" value="Unassembled WGS sequence"/>
</dbReference>
<name>A0A947D7R4_9HYPH</name>
<sequence length="100" mass="10169">MAGDQVARLGLAVAVEKSADCAAIAGFGIAAIPGILGGGKAVHVGGLPKPEGVARRPSVSAQSRPGAKSASRRRAPPGRPPRDLAAPGIYRFAIRPWLRP</sequence>
<organism evidence="2 3">
    <name type="scientific">Prosthecodimorpha staleyi</name>
    <dbReference type="NCBI Taxonomy" id="2840188"/>
    <lineage>
        <taxon>Bacteria</taxon>
        <taxon>Pseudomonadati</taxon>
        <taxon>Pseudomonadota</taxon>
        <taxon>Alphaproteobacteria</taxon>
        <taxon>Hyphomicrobiales</taxon>
        <taxon>Ancalomicrobiaceae</taxon>
        <taxon>Prosthecodimorpha</taxon>
    </lineage>
</organism>
<dbReference type="EMBL" id="JAHHZF010000014">
    <property type="protein sequence ID" value="MBT9292648.1"/>
    <property type="molecule type" value="Genomic_DNA"/>
</dbReference>